<dbReference type="EMBL" id="OOIL02005599">
    <property type="protein sequence ID" value="VFQ95552.1"/>
    <property type="molecule type" value="Genomic_DNA"/>
</dbReference>
<sequence length="74" mass="7673">MSFSSSSSWQIRHSRTPPPQNPSQEASTATSGGATAAILGKQECVTSKPVKMAERSKAPVSGTGPKGRGFKSHS</sequence>
<dbReference type="Proteomes" id="UP000595140">
    <property type="component" value="Unassembled WGS sequence"/>
</dbReference>
<feature type="compositionally biased region" description="Low complexity" evidence="1">
    <location>
        <begin position="26"/>
        <end position="37"/>
    </location>
</feature>
<reference evidence="2 3" key="1">
    <citation type="submission" date="2018-04" db="EMBL/GenBank/DDBJ databases">
        <authorList>
            <person name="Vogel A."/>
        </authorList>
    </citation>
    <scope>NUCLEOTIDE SEQUENCE [LARGE SCALE GENOMIC DNA]</scope>
</reference>
<evidence type="ECO:0000256" key="1">
    <source>
        <dbReference type="SAM" id="MobiDB-lite"/>
    </source>
</evidence>
<keyword evidence="3" id="KW-1185">Reference proteome</keyword>
<gene>
    <name evidence="2" type="ORF">CCAM_LOCUS37328</name>
</gene>
<evidence type="ECO:0000313" key="3">
    <source>
        <dbReference type="Proteomes" id="UP000595140"/>
    </source>
</evidence>
<accession>A0A484N3A8</accession>
<organism evidence="2 3">
    <name type="scientific">Cuscuta campestris</name>
    <dbReference type="NCBI Taxonomy" id="132261"/>
    <lineage>
        <taxon>Eukaryota</taxon>
        <taxon>Viridiplantae</taxon>
        <taxon>Streptophyta</taxon>
        <taxon>Embryophyta</taxon>
        <taxon>Tracheophyta</taxon>
        <taxon>Spermatophyta</taxon>
        <taxon>Magnoliopsida</taxon>
        <taxon>eudicotyledons</taxon>
        <taxon>Gunneridae</taxon>
        <taxon>Pentapetalae</taxon>
        <taxon>asterids</taxon>
        <taxon>lamiids</taxon>
        <taxon>Solanales</taxon>
        <taxon>Convolvulaceae</taxon>
        <taxon>Cuscuteae</taxon>
        <taxon>Cuscuta</taxon>
        <taxon>Cuscuta subgen. Grammica</taxon>
        <taxon>Cuscuta sect. Cleistogrammica</taxon>
    </lineage>
</organism>
<name>A0A484N3A8_9ASTE</name>
<feature type="region of interest" description="Disordered" evidence="1">
    <location>
        <begin position="1"/>
        <end position="74"/>
    </location>
</feature>
<protein>
    <submittedName>
        <fullName evidence="2">Uncharacterized protein</fullName>
    </submittedName>
</protein>
<proteinExistence type="predicted"/>
<evidence type="ECO:0000313" key="2">
    <source>
        <dbReference type="EMBL" id="VFQ95552.1"/>
    </source>
</evidence>
<dbReference type="AlphaFoldDB" id="A0A484N3A8"/>